<feature type="signal peptide" evidence="3">
    <location>
        <begin position="1"/>
        <end position="23"/>
    </location>
</feature>
<organism evidence="5 6">
    <name type="scientific">Roseiarcus fermentans</name>
    <dbReference type="NCBI Taxonomy" id="1473586"/>
    <lineage>
        <taxon>Bacteria</taxon>
        <taxon>Pseudomonadati</taxon>
        <taxon>Pseudomonadota</taxon>
        <taxon>Alphaproteobacteria</taxon>
        <taxon>Hyphomicrobiales</taxon>
        <taxon>Roseiarcaceae</taxon>
        <taxon>Roseiarcus</taxon>
    </lineage>
</organism>
<dbReference type="PANTHER" id="PTHR47235">
    <property type="entry name" value="BLR6548 PROTEIN"/>
    <property type="match status" value="1"/>
</dbReference>
<proteinExistence type="inferred from homology"/>
<comment type="caution">
    <text evidence="5">The sequence shown here is derived from an EMBL/GenBank/DDBJ whole genome shotgun (WGS) entry which is preliminary data.</text>
</comment>
<evidence type="ECO:0000256" key="2">
    <source>
        <dbReference type="ARBA" id="ARBA00022729"/>
    </source>
</evidence>
<dbReference type="AlphaFoldDB" id="A0A366FR45"/>
<evidence type="ECO:0000259" key="4">
    <source>
        <dbReference type="Pfam" id="PF13458"/>
    </source>
</evidence>
<reference evidence="5 6" key="1">
    <citation type="submission" date="2018-06" db="EMBL/GenBank/DDBJ databases">
        <title>Genomic Encyclopedia of Type Strains, Phase IV (KMG-IV): sequencing the most valuable type-strain genomes for metagenomic binning, comparative biology and taxonomic classification.</title>
        <authorList>
            <person name="Goeker M."/>
        </authorList>
    </citation>
    <scope>NUCLEOTIDE SEQUENCE [LARGE SCALE GENOMIC DNA]</scope>
    <source>
        <strain evidence="5 6">DSM 24875</strain>
    </source>
</reference>
<dbReference type="OrthoDB" id="8184122at2"/>
<accession>A0A366FR45</accession>
<sequence length="437" mass="46845">MKRSLLKSLVGGIALGLALPAGAALADDSIYVPLFTYRTGPFAGSGTPIADGMHDYLAMLNARDGGIGGVKLVVDECETGYDTKKGLECYDSVKPKNPVLVNPWSTGITLSLIPKAAVDKIPILSMAYGLSASAKGDVFPWVFNPPATYWDGLSEILKSAGGGSIEGLKGKTVGYLYFDAGFGKEPIPLFQTLAKEIGFSLKLYPVAAADMQNQSSKWLDIRRDKPDLLVMYGWGAMNPTAIKEAVKAEFPMDKFISIWWPNDADVAAAGDGAKGFRELNWHATGANFPALADIQKLVIGTGQSQTPKDEVGSVLYNRGVYNSVLIAEAIARAQAITGKKAVTGEDVRRGLENLDLDAARFKALGLENFAGPLKTTCLDHNSHSATFVQQWDGAKWVKASDPIGPDTARVRPLLDEAAANYAQKNAWPVRSEVCDNK</sequence>
<evidence type="ECO:0000256" key="1">
    <source>
        <dbReference type="ARBA" id="ARBA00010062"/>
    </source>
</evidence>
<dbReference type="RefSeq" id="WP_113888522.1">
    <property type="nucleotide sequence ID" value="NZ_QNRK01000006.1"/>
</dbReference>
<dbReference type="Gene3D" id="3.40.50.2300">
    <property type="match status" value="2"/>
</dbReference>
<keyword evidence="6" id="KW-1185">Reference proteome</keyword>
<feature type="domain" description="Leucine-binding protein" evidence="4">
    <location>
        <begin position="30"/>
        <end position="393"/>
    </location>
</feature>
<dbReference type="EMBL" id="QNRK01000006">
    <property type="protein sequence ID" value="RBP16199.1"/>
    <property type="molecule type" value="Genomic_DNA"/>
</dbReference>
<dbReference type="Pfam" id="PF13458">
    <property type="entry name" value="Peripla_BP_6"/>
    <property type="match status" value="1"/>
</dbReference>
<evidence type="ECO:0000313" key="6">
    <source>
        <dbReference type="Proteomes" id="UP000253529"/>
    </source>
</evidence>
<dbReference type="InterPro" id="IPR028081">
    <property type="entry name" value="Leu-bd"/>
</dbReference>
<dbReference type="PANTHER" id="PTHR47235:SF1">
    <property type="entry name" value="BLR6548 PROTEIN"/>
    <property type="match status" value="1"/>
</dbReference>
<name>A0A366FR45_9HYPH</name>
<dbReference type="SUPFAM" id="SSF53822">
    <property type="entry name" value="Periplasmic binding protein-like I"/>
    <property type="match status" value="1"/>
</dbReference>
<evidence type="ECO:0000313" key="5">
    <source>
        <dbReference type="EMBL" id="RBP16199.1"/>
    </source>
</evidence>
<evidence type="ECO:0000256" key="3">
    <source>
        <dbReference type="SAM" id="SignalP"/>
    </source>
</evidence>
<keyword evidence="2 3" id="KW-0732">Signal</keyword>
<dbReference type="InterPro" id="IPR028082">
    <property type="entry name" value="Peripla_BP_I"/>
</dbReference>
<gene>
    <name evidence="5" type="ORF">DFR50_106161</name>
</gene>
<feature type="chain" id="PRO_5016627850" evidence="3">
    <location>
        <begin position="24"/>
        <end position="437"/>
    </location>
</feature>
<comment type="similarity">
    <text evidence="1">Belongs to the leucine-binding protein family.</text>
</comment>
<dbReference type="CDD" id="cd06334">
    <property type="entry name" value="PBP1_ABC_ligand_binding-like"/>
    <property type="match status" value="1"/>
</dbReference>
<protein>
    <submittedName>
        <fullName evidence="5">Amino acid/amide ABC transporter substrate-binding protein (HAAT family)</fullName>
    </submittedName>
</protein>
<dbReference type="Proteomes" id="UP000253529">
    <property type="component" value="Unassembled WGS sequence"/>
</dbReference>